<reference evidence="7" key="1">
    <citation type="submission" date="2020-09" db="EMBL/GenBank/DDBJ databases">
        <title>Genome seq and assembly of Tianweitania sp.</title>
        <authorList>
            <person name="Chhetri G."/>
        </authorList>
    </citation>
    <scope>NUCLEOTIDE SEQUENCE</scope>
    <source>
        <strain evidence="7">Rool2</strain>
    </source>
</reference>
<dbReference type="PANTHER" id="PTHR42781:SF4">
    <property type="entry name" value="SPERMIDINE_PUTRESCINE IMPORT ATP-BINDING PROTEIN POTA"/>
    <property type="match status" value="1"/>
</dbReference>
<organism evidence="7 8">
    <name type="scientific">Oryzicola mucosus</name>
    <dbReference type="NCBI Taxonomy" id="2767425"/>
    <lineage>
        <taxon>Bacteria</taxon>
        <taxon>Pseudomonadati</taxon>
        <taxon>Pseudomonadota</taxon>
        <taxon>Alphaproteobacteria</taxon>
        <taxon>Hyphomicrobiales</taxon>
        <taxon>Phyllobacteriaceae</taxon>
        <taxon>Oryzicola</taxon>
    </lineage>
</organism>
<dbReference type="InterPro" id="IPR003593">
    <property type="entry name" value="AAA+_ATPase"/>
</dbReference>
<dbReference type="EMBL" id="JACVVX010000003">
    <property type="protein sequence ID" value="MBD0415418.1"/>
    <property type="molecule type" value="Genomic_DNA"/>
</dbReference>
<dbReference type="GO" id="GO:0043190">
    <property type="term" value="C:ATP-binding cassette (ABC) transporter complex"/>
    <property type="evidence" value="ECO:0007669"/>
    <property type="project" value="InterPro"/>
</dbReference>
<dbReference type="SUPFAM" id="SSF52540">
    <property type="entry name" value="P-loop containing nucleoside triphosphate hydrolases"/>
    <property type="match status" value="1"/>
</dbReference>
<evidence type="ECO:0000256" key="4">
    <source>
        <dbReference type="ARBA" id="ARBA00022741"/>
    </source>
</evidence>
<dbReference type="FunFam" id="3.40.50.300:FF:000042">
    <property type="entry name" value="Maltose/maltodextrin ABC transporter, ATP-binding protein"/>
    <property type="match status" value="1"/>
</dbReference>
<keyword evidence="3" id="KW-0813">Transport</keyword>
<dbReference type="Pfam" id="PF00005">
    <property type="entry name" value="ABC_tran"/>
    <property type="match status" value="1"/>
</dbReference>
<comment type="caution">
    <text evidence="7">The sequence shown here is derived from an EMBL/GenBank/DDBJ whole genome shotgun (WGS) entry which is preliminary data.</text>
</comment>
<dbReference type="PROSITE" id="PS50893">
    <property type="entry name" value="ABC_TRANSPORTER_2"/>
    <property type="match status" value="1"/>
</dbReference>
<keyword evidence="5 7" id="KW-0067">ATP-binding</keyword>
<dbReference type="GO" id="GO:0016887">
    <property type="term" value="F:ATP hydrolysis activity"/>
    <property type="evidence" value="ECO:0007669"/>
    <property type="project" value="InterPro"/>
</dbReference>
<dbReference type="SUPFAM" id="SSF50331">
    <property type="entry name" value="MOP-like"/>
    <property type="match status" value="1"/>
</dbReference>
<proteinExistence type="inferred from homology"/>
<dbReference type="PROSITE" id="PS00211">
    <property type="entry name" value="ABC_TRANSPORTER_1"/>
    <property type="match status" value="1"/>
</dbReference>
<protein>
    <submittedName>
        <fullName evidence="7">ABC transporter ATP-binding protein</fullName>
    </submittedName>
</protein>
<evidence type="ECO:0000313" key="8">
    <source>
        <dbReference type="Proteomes" id="UP000643405"/>
    </source>
</evidence>
<accession>A0A8J6PWG1</accession>
<comment type="similarity">
    <text evidence="2">Belongs to the ABC transporter superfamily.</text>
</comment>
<dbReference type="Proteomes" id="UP000643405">
    <property type="component" value="Unassembled WGS sequence"/>
</dbReference>
<evidence type="ECO:0000256" key="1">
    <source>
        <dbReference type="ARBA" id="ARBA00004417"/>
    </source>
</evidence>
<dbReference type="InterPro" id="IPR027417">
    <property type="entry name" value="P-loop_NTPase"/>
</dbReference>
<dbReference type="InterPro" id="IPR017871">
    <property type="entry name" value="ABC_transporter-like_CS"/>
</dbReference>
<evidence type="ECO:0000313" key="7">
    <source>
        <dbReference type="EMBL" id="MBD0415418.1"/>
    </source>
</evidence>
<evidence type="ECO:0000256" key="5">
    <source>
        <dbReference type="ARBA" id="ARBA00022840"/>
    </source>
</evidence>
<evidence type="ECO:0000256" key="3">
    <source>
        <dbReference type="ARBA" id="ARBA00022448"/>
    </source>
</evidence>
<dbReference type="SMART" id="SM00382">
    <property type="entry name" value="AAA"/>
    <property type="match status" value="1"/>
</dbReference>
<sequence>MKRRDSRCLIPSALADSRHFSIADSTVTKLKQDAPSLKFQTRQVLRTRPLVAIDIDNAAKSYAGKRVLDGVSMRIDKGEFVAILGPSGCGKTTLLRLLAGFEKLDDGSIALGGVEVSNKHFTLPPEKRNVGIVFQNYALWPHMSVGDNVGYALKIAGVGSSERKRKSLDALDAVGMRDLSERAPADLSGGQRQRVALARCLAANPSVMLLDEPLANLDVHLRASMEKEFLGFHKRTGATMLYITHDQSEAMALADRIAVMDKGRLVQFARPHELYREPRDEMVARFIGNGLILPASSIAAASQPGQVMAEVFGTPHRVRAPLSGRAGAQLSVHPNDLALANDDGEGFSATVERVVYRGSHNQVDFHPDAMPELSLTLHAPLDRAVAPGHAISVRIDDGWVIPAAA</sequence>
<keyword evidence="8" id="KW-1185">Reference proteome</keyword>
<feature type="domain" description="ABC transporter" evidence="6">
    <location>
        <begin position="53"/>
        <end position="287"/>
    </location>
</feature>
<dbReference type="AlphaFoldDB" id="A0A8J6PWG1"/>
<keyword evidence="4" id="KW-0547">Nucleotide-binding</keyword>
<dbReference type="InterPro" id="IPR003439">
    <property type="entry name" value="ABC_transporter-like_ATP-bd"/>
</dbReference>
<dbReference type="GO" id="GO:0140359">
    <property type="term" value="F:ABC-type transporter activity"/>
    <property type="evidence" value="ECO:0007669"/>
    <property type="project" value="UniProtKB-ARBA"/>
</dbReference>
<dbReference type="Pfam" id="PF08402">
    <property type="entry name" value="TOBE_2"/>
    <property type="match status" value="1"/>
</dbReference>
<evidence type="ECO:0000256" key="2">
    <source>
        <dbReference type="ARBA" id="ARBA00005417"/>
    </source>
</evidence>
<dbReference type="InterPro" id="IPR013611">
    <property type="entry name" value="Transp-assoc_OB_typ2"/>
</dbReference>
<name>A0A8J6PWG1_9HYPH</name>
<dbReference type="GO" id="GO:0005524">
    <property type="term" value="F:ATP binding"/>
    <property type="evidence" value="ECO:0007669"/>
    <property type="project" value="UniProtKB-KW"/>
</dbReference>
<gene>
    <name evidence="7" type="ORF">ICI42_12185</name>
</gene>
<dbReference type="PANTHER" id="PTHR42781">
    <property type="entry name" value="SPERMIDINE/PUTRESCINE IMPORT ATP-BINDING PROTEIN POTA"/>
    <property type="match status" value="1"/>
</dbReference>
<evidence type="ECO:0000259" key="6">
    <source>
        <dbReference type="PROSITE" id="PS50893"/>
    </source>
</evidence>
<dbReference type="InterPro" id="IPR050093">
    <property type="entry name" value="ABC_SmlMolc_Importer"/>
</dbReference>
<dbReference type="InterPro" id="IPR008995">
    <property type="entry name" value="Mo/tungstate-bd_C_term_dom"/>
</dbReference>
<comment type="subcellular location">
    <subcellularLocation>
        <location evidence="1">Cell inner membrane</location>
        <topology evidence="1">Peripheral membrane protein</topology>
    </subcellularLocation>
</comment>
<dbReference type="Gene3D" id="3.40.50.300">
    <property type="entry name" value="P-loop containing nucleotide triphosphate hydrolases"/>
    <property type="match status" value="1"/>
</dbReference>